<feature type="domain" description="Aminotransferase class V" evidence="2">
    <location>
        <begin position="53"/>
        <end position="372"/>
    </location>
</feature>
<dbReference type="Proteomes" id="UP000562254">
    <property type="component" value="Unassembled WGS sequence"/>
</dbReference>
<accession>A0A840XXX5</accession>
<evidence type="ECO:0000259" key="2">
    <source>
        <dbReference type="Pfam" id="PF00266"/>
    </source>
</evidence>
<name>A0A840XXX5_9PROT</name>
<dbReference type="AlphaFoldDB" id="A0A840XXX5"/>
<comment type="caution">
    <text evidence="3">The sequence shown here is derived from an EMBL/GenBank/DDBJ whole genome shotgun (WGS) entry which is preliminary data.</text>
</comment>
<dbReference type="Pfam" id="PF00266">
    <property type="entry name" value="Aminotran_5"/>
    <property type="match status" value="1"/>
</dbReference>
<proteinExistence type="predicted"/>
<dbReference type="Gene3D" id="3.90.1150.10">
    <property type="entry name" value="Aspartate Aminotransferase, domain 1"/>
    <property type="match status" value="1"/>
</dbReference>
<dbReference type="GO" id="GO:0016829">
    <property type="term" value="F:lyase activity"/>
    <property type="evidence" value="ECO:0007669"/>
    <property type="project" value="UniProtKB-KW"/>
</dbReference>
<organism evidence="3 4">
    <name type="scientific">Neoroseomonas alkaliterrae</name>
    <dbReference type="NCBI Taxonomy" id="1452450"/>
    <lineage>
        <taxon>Bacteria</taxon>
        <taxon>Pseudomonadati</taxon>
        <taxon>Pseudomonadota</taxon>
        <taxon>Alphaproteobacteria</taxon>
        <taxon>Acetobacterales</taxon>
        <taxon>Acetobacteraceae</taxon>
        <taxon>Neoroseomonas</taxon>
    </lineage>
</organism>
<keyword evidence="1" id="KW-0663">Pyridoxal phosphate</keyword>
<dbReference type="PANTHER" id="PTHR43586:SF15">
    <property type="entry name" value="BLR3095 PROTEIN"/>
    <property type="match status" value="1"/>
</dbReference>
<keyword evidence="4" id="KW-1185">Reference proteome</keyword>
<dbReference type="InterPro" id="IPR015422">
    <property type="entry name" value="PyrdxlP-dep_Trfase_small"/>
</dbReference>
<dbReference type="InterPro" id="IPR000192">
    <property type="entry name" value="Aminotrans_V_dom"/>
</dbReference>
<dbReference type="RefSeq" id="WP_211842316.1">
    <property type="nucleotide sequence ID" value="NZ_JAAEDJ010000013.1"/>
</dbReference>
<evidence type="ECO:0000313" key="3">
    <source>
        <dbReference type="EMBL" id="MBB5688671.1"/>
    </source>
</evidence>
<dbReference type="EMBL" id="JACIJE010000002">
    <property type="protein sequence ID" value="MBB5688671.1"/>
    <property type="molecule type" value="Genomic_DNA"/>
</dbReference>
<dbReference type="InterPro" id="IPR015424">
    <property type="entry name" value="PyrdxlP-dep_Trfase"/>
</dbReference>
<evidence type="ECO:0000256" key="1">
    <source>
        <dbReference type="ARBA" id="ARBA00022898"/>
    </source>
</evidence>
<protein>
    <submittedName>
        <fullName evidence="3">Selenocysteine lyase/cysteine desulfurase</fullName>
    </submittedName>
</protein>
<dbReference type="Gene3D" id="3.40.640.10">
    <property type="entry name" value="Type I PLP-dependent aspartate aminotransferase-like (Major domain)"/>
    <property type="match status" value="1"/>
</dbReference>
<evidence type="ECO:0000313" key="4">
    <source>
        <dbReference type="Proteomes" id="UP000562254"/>
    </source>
</evidence>
<dbReference type="InterPro" id="IPR015421">
    <property type="entry name" value="PyrdxlP-dep_Trfase_major"/>
</dbReference>
<gene>
    <name evidence="3" type="ORF">FHS88_000787</name>
</gene>
<keyword evidence="3" id="KW-0456">Lyase</keyword>
<dbReference type="PANTHER" id="PTHR43586">
    <property type="entry name" value="CYSTEINE DESULFURASE"/>
    <property type="match status" value="1"/>
</dbReference>
<dbReference type="SUPFAM" id="SSF53383">
    <property type="entry name" value="PLP-dependent transferases"/>
    <property type="match status" value="1"/>
</dbReference>
<sequence>MLASQRHLFDIPREVAYLNAAAWSPLPLAVQEAGRIGVGRKGRPWEVGPDHQAAQFARARAAAAALIGAAPEDIALIPSVGYGVATAAKIFAPPPGTRVLVLEDDHSSPVLEWMVRAPAQGFTVEQVRFPADGDWTAAVEEAIARPGPPVSLASIANVHWSDGGALEMDRIAAALRAQGAALLIDATHGAGMMDLDVGRLDPDFLIFPTYKWVLGPYGRAFLYVAKRRQDGVPLEQTAHGRRGVAAERTPYFSDLAYVDGSRRFDMGERDHFISLEMAAVGMEMMAAWGQPAIAERCAMLTARLEDGLAASGAILPRRHLRAPHILCAAFPGGMPSGLAEGLAAQGAFAAPRLGRLRISPHVYNDEEDVDRFVAAFARVMRKAA</sequence>
<reference evidence="3 4" key="1">
    <citation type="submission" date="2020-08" db="EMBL/GenBank/DDBJ databases">
        <title>Genomic Encyclopedia of Type Strains, Phase IV (KMG-IV): sequencing the most valuable type-strain genomes for metagenomic binning, comparative biology and taxonomic classification.</title>
        <authorList>
            <person name="Goeker M."/>
        </authorList>
    </citation>
    <scope>NUCLEOTIDE SEQUENCE [LARGE SCALE GENOMIC DNA]</scope>
    <source>
        <strain evidence="3 4">DSM 25895</strain>
    </source>
</reference>